<evidence type="ECO:0000313" key="3">
    <source>
        <dbReference type="EMBL" id="SPJ31830.1"/>
    </source>
</evidence>
<dbReference type="STRING" id="264201.pc1320"/>
<keyword evidence="1" id="KW-0479">Metal-binding</keyword>
<gene>
    <name evidence="3" type="ORF">PC_RS06350</name>
</gene>
<reference evidence="3 4" key="1">
    <citation type="journal article" date="2004" name="Science">
        <title>Illuminating the evolutionary history of chlamydiae.</title>
        <authorList>
            <person name="Horn M."/>
            <person name="Collingro A."/>
            <person name="Schmitz-Esser S."/>
            <person name="Beier C.L."/>
            <person name="Purkhold U."/>
            <person name="Fartmann B."/>
            <person name="Brandt P."/>
            <person name="Nyakatura G.J."/>
            <person name="Droege M."/>
            <person name="Frishman D."/>
            <person name="Rattei T."/>
            <person name="Mewes H."/>
            <person name="Wagner M."/>
        </authorList>
    </citation>
    <scope>NUCLEOTIDE SEQUENCE [LARGE SCALE GENOMIC DNA]</scope>
    <source>
        <strain evidence="3 4">UWE25</strain>
    </source>
</reference>
<sequence>MEILRKIKLEGFGIACDQLYQDSYFHQTNVLLKKFLFCLNNLTKLMSQLKTPLTQLYLPLKIIFFHSKQKLLNKFFLKQSPVIFFAALRTKQQTGYLVFNTAEEFNQHLFTLFVVQSNMHDPQDLLFRFELFLEDFLTDMEQKALNQSNFEKIKNALLEKFNYPQNLQDIEKLLKSLTFKYEGDFDRVTKGIQGFKELHYEDFLEIAMQLVGKDNKRQLAILVKGTSAPKSLLFTSLKEEELKERSTYNHLD</sequence>
<dbReference type="Pfam" id="PF22456">
    <property type="entry name" value="PqqF-like_C_4"/>
    <property type="match status" value="1"/>
</dbReference>
<dbReference type="Proteomes" id="UP000000529">
    <property type="component" value="Chromosome"/>
</dbReference>
<dbReference type="SUPFAM" id="SSF63411">
    <property type="entry name" value="LuxS/MPP-like metallohydrolase"/>
    <property type="match status" value="1"/>
</dbReference>
<accession>A0A2P9H9Z1</accession>
<feature type="domain" description="Coenzyme PQQ synthesis protein F-like C-terminal lobe" evidence="2">
    <location>
        <begin position="84"/>
        <end position="167"/>
    </location>
</feature>
<dbReference type="EMBL" id="BX908798">
    <property type="protein sequence ID" value="SPJ31830.1"/>
    <property type="molecule type" value="Genomic_DNA"/>
</dbReference>
<dbReference type="AlphaFoldDB" id="A0A2P9H9Z1"/>
<evidence type="ECO:0000313" key="4">
    <source>
        <dbReference type="Proteomes" id="UP000000529"/>
    </source>
</evidence>
<proteinExistence type="predicted"/>
<dbReference type="InterPro" id="IPR054734">
    <property type="entry name" value="PqqF-like_C_4"/>
</dbReference>
<protein>
    <recommendedName>
        <fullName evidence="2">Coenzyme PQQ synthesis protein F-like C-terminal lobe domain-containing protein</fullName>
    </recommendedName>
</protein>
<dbReference type="GO" id="GO:0046872">
    <property type="term" value="F:metal ion binding"/>
    <property type="evidence" value="ECO:0007669"/>
    <property type="project" value="UniProtKB-KW"/>
</dbReference>
<keyword evidence="4" id="KW-1185">Reference proteome</keyword>
<dbReference type="InterPro" id="IPR011249">
    <property type="entry name" value="Metalloenz_LuxS/M16"/>
</dbReference>
<dbReference type="KEGG" id="pcu:PC_RS06350"/>
<organism evidence="3 4">
    <name type="scientific">Protochlamydia amoebophila (strain UWE25)</name>
    <dbReference type="NCBI Taxonomy" id="264201"/>
    <lineage>
        <taxon>Bacteria</taxon>
        <taxon>Pseudomonadati</taxon>
        <taxon>Chlamydiota</taxon>
        <taxon>Chlamydiia</taxon>
        <taxon>Parachlamydiales</taxon>
        <taxon>Parachlamydiaceae</taxon>
        <taxon>Candidatus Protochlamydia</taxon>
    </lineage>
</organism>
<evidence type="ECO:0000259" key="2">
    <source>
        <dbReference type="Pfam" id="PF22456"/>
    </source>
</evidence>
<dbReference type="Gene3D" id="3.30.830.10">
    <property type="entry name" value="Metalloenzyme, LuxS/M16 peptidase-like"/>
    <property type="match status" value="1"/>
</dbReference>
<evidence type="ECO:0000256" key="1">
    <source>
        <dbReference type="ARBA" id="ARBA00022723"/>
    </source>
</evidence>
<name>A0A2P9H9Z1_PARUW</name>
<dbReference type="OrthoDB" id="9811314at2"/>